<feature type="compositionally biased region" description="Basic and acidic residues" evidence="1">
    <location>
        <begin position="41"/>
        <end position="54"/>
    </location>
</feature>
<evidence type="ECO:0000313" key="2">
    <source>
        <dbReference type="EMBL" id="MPN05009.1"/>
    </source>
</evidence>
<feature type="region of interest" description="Disordered" evidence="1">
    <location>
        <begin position="242"/>
        <end position="285"/>
    </location>
</feature>
<gene>
    <name evidence="2" type="ORF">SDC9_152258</name>
</gene>
<organism evidence="2">
    <name type="scientific">bioreactor metagenome</name>
    <dbReference type="NCBI Taxonomy" id="1076179"/>
    <lineage>
        <taxon>unclassified sequences</taxon>
        <taxon>metagenomes</taxon>
        <taxon>ecological metagenomes</taxon>
    </lineage>
</organism>
<feature type="compositionally biased region" description="Pro residues" evidence="1">
    <location>
        <begin position="264"/>
        <end position="274"/>
    </location>
</feature>
<proteinExistence type="predicted"/>
<comment type="caution">
    <text evidence="2">The sequence shown here is derived from an EMBL/GenBank/DDBJ whole genome shotgun (WGS) entry which is preliminary data.</text>
</comment>
<dbReference type="AlphaFoldDB" id="A0A645EUY4"/>
<accession>A0A645EUY4</accession>
<sequence>MALSHLLDIAVHRADGFLLGGKAFAAPPADAPHRRQHHRQHGEGDAREQGADIKHHGKRSEKGGCGGNQGGEGVVDGLAHIVDVVGKAAHQLAVGVGVEILQGQGLQLCKQVPPKGRHGALGNPNHHPGIGKAQSRAEKIDSPHHGQHFCKTGKIARENIVVDQRAHQIGPAHAARRAEENTNRHQHQPELIAAEVAHQLSNGSPQIFGLLIAALIGSAPGDGGMIHAIFLFSHRYSLLPAGTDTHPDKFRRSSSIPRGRLGPLPGPYPAPESNPRPRWRKSAGR</sequence>
<feature type="region of interest" description="Disordered" evidence="1">
    <location>
        <begin position="27"/>
        <end position="68"/>
    </location>
</feature>
<protein>
    <submittedName>
        <fullName evidence="2">Uncharacterized protein</fullName>
    </submittedName>
</protein>
<evidence type="ECO:0000256" key="1">
    <source>
        <dbReference type="SAM" id="MobiDB-lite"/>
    </source>
</evidence>
<reference evidence="2" key="1">
    <citation type="submission" date="2019-08" db="EMBL/GenBank/DDBJ databases">
        <authorList>
            <person name="Kucharzyk K."/>
            <person name="Murdoch R.W."/>
            <person name="Higgins S."/>
            <person name="Loffler F."/>
        </authorList>
    </citation>
    <scope>NUCLEOTIDE SEQUENCE</scope>
</reference>
<dbReference type="EMBL" id="VSSQ01050920">
    <property type="protein sequence ID" value="MPN05009.1"/>
    <property type="molecule type" value="Genomic_DNA"/>
</dbReference>
<name>A0A645EUY4_9ZZZZ</name>